<gene>
    <name evidence="1" type="ORF">CDAR_545101</name>
</gene>
<protein>
    <recommendedName>
        <fullName evidence="3">Ycf1</fullName>
    </recommendedName>
</protein>
<evidence type="ECO:0000313" key="1">
    <source>
        <dbReference type="EMBL" id="GIY45547.1"/>
    </source>
</evidence>
<reference evidence="1 2" key="1">
    <citation type="submission" date="2021-06" db="EMBL/GenBank/DDBJ databases">
        <title>Caerostris darwini draft genome.</title>
        <authorList>
            <person name="Kono N."/>
            <person name="Arakawa K."/>
        </authorList>
    </citation>
    <scope>NUCLEOTIDE SEQUENCE [LARGE SCALE GENOMIC DNA]</scope>
</reference>
<evidence type="ECO:0008006" key="3">
    <source>
        <dbReference type="Google" id="ProtNLM"/>
    </source>
</evidence>
<proteinExistence type="predicted"/>
<dbReference type="EMBL" id="BPLQ01009636">
    <property type="protein sequence ID" value="GIY45547.1"/>
    <property type="molecule type" value="Genomic_DNA"/>
</dbReference>
<sequence>MHIVSTLIKPCDLRQSGHKLRNDVPTNATRDRWRMKSDYVMIRTDQTYSRNWFPNQWNHYRNQYRNKASFHIESQLSMQDFQNELFNHNQG</sequence>
<comment type="caution">
    <text evidence="1">The sequence shown here is derived from an EMBL/GenBank/DDBJ whole genome shotgun (WGS) entry which is preliminary data.</text>
</comment>
<organism evidence="1 2">
    <name type="scientific">Caerostris darwini</name>
    <dbReference type="NCBI Taxonomy" id="1538125"/>
    <lineage>
        <taxon>Eukaryota</taxon>
        <taxon>Metazoa</taxon>
        <taxon>Ecdysozoa</taxon>
        <taxon>Arthropoda</taxon>
        <taxon>Chelicerata</taxon>
        <taxon>Arachnida</taxon>
        <taxon>Araneae</taxon>
        <taxon>Araneomorphae</taxon>
        <taxon>Entelegynae</taxon>
        <taxon>Araneoidea</taxon>
        <taxon>Araneidae</taxon>
        <taxon>Caerostris</taxon>
    </lineage>
</organism>
<accession>A0AAV4TJJ3</accession>
<keyword evidence="2" id="KW-1185">Reference proteome</keyword>
<dbReference type="Proteomes" id="UP001054837">
    <property type="component" value="Unassembled WGS sequence"/>
</dbReference>
<dbReference type="AlphaFoldDB" id="A0AAV4TJJ3"/>
<evidence type="ECO:0000313" key="2">
    <source>
        <dbReference type="Proteomes" id="UP001054837"/>
    </source>
</evidence>
<name>A0AAV4TJJ3_9ARAC</name>